<evidence type="ECO:0000313" key="4">
    <source>
        <dbReference type="EMBL" id="OCB87624.1"/>
    </source>
</evidence>
<dbReference type="CDD" id="cd00077">
    <property type="entry name" value="HDc"/>
    <property type="match status" value="1"/>
</dbReference>
<dbReference type="InterPro" id="IPR006674">
    <property type="entry name" value="HD_domain"/>
</dbReference>
<dbReference type="InterPro" id="IPR017771">
    <property type="entry name" value="Cyanamide_hydratase_HD"/>
</dbReference>
<keyword evidence="5" id="KW-1185">Reference proteome</keyword>
<feature type="compositionally biased region" description="Basic and acidic residues" evidence="2">
    <location>
        <begin position="221"/>
        <end position="238"/>
    </location>
</feature>
<feature type="region of interest" description="Disordered" evidence="2">
    <location>
        <begin position="443"/>
        <end position="480"/>
    </location>
</feature>
<dbReference type="EMBL" id="LNZH02000190">
    <property type="protein sequence ID" value="OCB87624.1"/>
    <property type="molecule type" value="Genomic_DNA"/>
</dbReference>
<comment type="caution">
    <text evidence="4">The sequence shown here is derived from an EMBL/GenBank/DDBJ whole genome shotgun (WGS) entry which is preliminary data.</text>
</comment>
<dbReference type="AlphaFoldDB" id="A0A9Q5HX68"/>
<dbReference type="Gene3D" id="1.10.3210.10">
    <property type="entry name" value="Hypothetical protein af1432"/>
    <property type="match status" value="1"/>
</dbReference>
<dbReference type="OrthoDB" id="70588at2759"/>
<dbReference type="InterPro" id="IPR024253">
    <property type="entry name" value="Phosducin_thioredoxin-like_dom"/>
</dbReference>
<dbReference type="PANTHER" id="PTHR35569">
    <property type="entry name" value="CYANAMIDE HYDRATASE DDI2-RELATED"/>
    <property type="match status" value="1"/>
</dbReference>
<dbReference type="InterPro" id="IPR003607">
    <property type="entry name" value="HD/PDEase_dom"/>
</dbReference>
<feature type="compositionally biased region" description="Low complexity" evidence="2">
    <location>
        <begin position="209"/>
        <end position="220"/>
    </location>
</feature>
<gene>
    <name evidence="4" type="ORF">A7U60_g5331</name>
</gene>
<protein>
    <recommendedName>
        <fullName evidence="3">HD domain-containing protein</fullName>
    </recommendedName>
</protein>
<evidence type="ECO:0000259" key="3">
    <source>
        <dbReference type="PROSITE" id="PS51831"/>
    </source>
</evidence>
<dbReference type="InterPro" id="IPR036249">
    <property type="entry name" value="Thioredoxin-like_sf"/>
</dbReference>
<comment type="similarity">
    <text evidence="1">Belongs to the phosducin family.</text>
</comment>
<name>A0A9Q5HX68_SANBA</name>
<dbReference type="NCBIfam" id="TIGR03401">
    <property type="entry name" value="cyanamide_fam"/>
    <property type="match status" value="1"/>
</dbReference>
<dbReference type="Pfam" id="PF01966">
    <property type="entry name" value="HD"/>
    <property type="match status" value="1"/>
</dbReference>
<evidence type="ECO:0000256" key="2">
    <source>
        <dbReference type="SAM" id="MobiDB-lite"/>
    </source>
</evidence>
<dbReference type="Pfam" id="PF02114">
    <property type="entry name" value="Phosducin"/>
    <property type="match status" value="1"/>
</dbReference>
<evidence type="ECO:0000313" key="5">
    <source>
        <dbReference type="Proteomes" id="UP000757232"/>
    </source>
</evidence>
<proteinExistence type="inferred from homology"/>
<dbReference type="SUPFAM" id="SSF109604">
    <property type="entry name" value="HD-domain/PDEase-like"/>
    <property type="match status" value="1"/>
</dbReference>
<dbReference type="SUPFAM" id="SSF52833">
    <property type="entry name" value="Thioredoxin-like"/>
    <property type="match status" value="1"/>
</dbReference>
<feature type="region of interest" description="Disordered" evidence="2">
    <location>
        <begin position="209"/>
        <end position="278"/>
    </location>
</feature>
<accession>A0A9Q5HX68</accession>
<sequence>MATLADEQKVKFYGYTPVARDPDVLFKDHPTASGENPRQDPFKFEGYPLPDSPLVRKVKQFVKTKLNEQTFNHSNRVYIYGTALVKTHFPDWSYDSETYYLTCLLHDIGTADDFLATTKMSFEFKGAIVARELLLANGGIEDQADSVCEAIIRHQDIFAKGGNITMIGQIIQLATILDNVGISTLPNIRPTSWQYADLDELVLSGKLFSSSSRSSSPRRSPSSERDMGRDWPGDKYERDVEDYSSDVEREKKIDKIMGSVPQDAPDGSIGMGPGRTGVKGVIRDRAEAQARAREKRSQEIATLNARMERANLGGKTYLEEERERELERMMLEGIPRDGTSVASKAPQRDGKPRFGHLREVGVKNFVSAVEKEDPDVWVVVHLYDSSLDRCHDLDAELSRLARLNPDTKFLRARASAVGFASSSSSISRTLPFAAGSRVNLRSAPRRIMDDDEEEDPYAYDEKDVTEPDGDEDDGEYGRDEDVDLDVLPTLLVYRSGELVHTWVRVDWEAGQEGVEELLSKHHILRGSGGGFGNCGFPSDDEDLWVSD</sequence>
<dbReference type="PANTHER" id="PTHR35569:SF1">
    <property type="entry name" value="CYANAMIDE HYDRATASE DDI2-RELATED"/>
    <property type="match status" value="1"/>
</dbReference>
<dbReference type="Gene3D" id="3.40.30.10">
    <property type="entry name" value="Glutaredoxin"/>
    <property type="match status" value="1"/>
</dbReference>
<dbReference type="CDD" id="cd02957">
    <property type="entry name" value="Phd_like"/>
    <property type="match status" value="1"/>
</dbReference>
<dbReference type="Proteomes" id="UP000757232">
    <property type="component" value="Unassembled WGS sequence"/>
</dbReference>
<reference evidence="4" key="1">
    <citation type="submission" date="2016-06" db="EMBL/GenBank/DDBJ databases">
        <title>Draft Genome sequence of the fungus Inonotus baumii.</title>
        <authorList>
            <person name="Zhu H."/>
            <person name="Lin W."/>
        </authorList>
    </citation>
    <scope>NUCLEOTIDE SEQUENCE</scope>
    <source>
        <strain evidence="4">821</strain>
    </source>
</reference>
<feature type="compositionally biased region" description="Acidic residues" evidence="2">
    <location>
        <begin position="466"/>
        <end position="480"/>
    </location>
</feature>
<feature type="compositionally biased region" description="Basic and acidic residues" evidence="2">
    <location>
        <begin position="246"/>
        <end position="255"/>
    </location>
</feature>
<dbReference type="PROSITE" id="PS51831">
    <property type="entry name" value="HD"/>
    <property type="match status" value="1"/>
</dbReference>
<feature type="compositionally biased region" description="Acidic residues" evidence="2">
    <location>
        <begin position="449"/>
        <end position="458"/>
    </location>
</feature>
<evidence type="ECO:0000256" key="1">
    <source>
        <dbReference type="ARBA" id="ARBA00009686"/>
    </source>
</evidence>
<organism evidence="4 5">
    <name type="scientific">Sanghuangporus baumii</name>
    <name type="common">Phellinus baumii</name>
    <dbReference type="NCBI Taxonomy" id="108892"/>
    <lineage>
        <taxon>Eukaryota</taxon>
        <taxon>Fungi</taxon>
        <taxon>Dikarya</taxon>
        <taxon>Basidiomycota</taxon>
        <taxon>Agaricomycotina</taxon>
        <taxon>Agaricomycetes</taxon>
        <taxon>Hymenochaetales</taxon>
        <taxon>Hymenochaetaceae</taxon>
        <taxon>Sanghuangporus</taxon>
    </lineage>
</organism>
<feature type="domain" description="HD" evidence="3">
    <location>
        <begin position="70"/>
        <end position="180"/>
    </location>
</feature>